<evidence type="ECO:0000313" key="2">
    <source>
        <dbReference type="Proteomes" id="UP001501337"/>
    </source>
</evidence>
<sequence length="118" mass="13968">MKAKLKRMHSPDIDLQNHWPKDPTNFGFLLQAMIGPDDSEGEESFDIEVCTPEWLREQYSPNEILMGRHLLIVFDYDLDRIKNYISNYCERCQGESWSEVSIKLSRIGRWEFEDYSSS</sequence>
<organism evidence="1 2">
    <name type="scientific">Allohahella marinimesophila</name>
    <dbReference type="NCBI Taxonomy" id="1054972"/>
    <lineage>
        <taxon>Bacteria</taxon>
        <taxon>Pseudomonadati</taxon>
        <taxon>Pseudomonadota</taxon>
        <taxon>Gammaproteobacteria</taxon>
        <taxon>Oceanospirillales</taxon>
        <taxon>Hahellaceae</taxon>
        <taxon>Allohahella</taxon>
    </lineage>
</organism>
<name>A0ABP7PYZ1_9GAMM</name>
<dbReference type="Proteomes" id="UP001501337">
    <property type="component" value="Unassembled WGS sequence"/>
</dbReference>
<evidence type="ECO:0000313" key="1">
    <source>
        <dbReference type="EMBL" id="GAA3973702.1"/>
    </source>
</evidence>
<keyword evidence="2" id="KW-1185">Reference proteome</keyword>
<comment type="caution">
    <text evidence="1">The sequence shown here is derived from an EMBL/GenBank/DDBJ whole genome shotgun (WGS) entry which is preliminary data.</text>
</comment>
<protein>
    <submittedName>
        <fullName evidence="1">Immunity 8 family protein</fullName>
    </submittedName>
</protein>
<dbReference type="Pfam" id="PF15586">
    <property type="entry name" value="Imm8"/>
    <property type="match status" value="1"/>
</dbReference>
<gene>
    <name evidence="1" type="ORF">GCM10022278_33520</name>
</gene>
<reference evidence="2" key="1">
    <citation type="journal article" date="2019" name="Int. J. Syst. Evol. Microbiol.">
        <title>The Global Catalogue of Microorganisms (GCM) 10K type strain sequencing project: providing services to taxonomists for standard genome sequencing and annotation.</title>
        <authorList>
            <consortium name="The Broad Institute Genomics Platform"/>
            <consortium name="The Broad Institute Genome Sequencing Center for Infectious Disease"/>
            <person name="Wu L."/>
            <person name="Ma J."/>
        </authorList>
    </citation>
    <scope>NUCLEOTIDE SEQUENCE [LARGE SCALE GENOMIC DNA]</scope>
    <source>
        <strain evidence="2">JCM 17555</strain>
    </source>
</reference>
<dbReference type="RefSeq" id="WP_344808531.1">
    <property type="nucleotide sequence ID" value="NZ_BAABBO010000017.1"/>
</dbReference>
<dbReference type="EMBL" id="BAABBO010000017">
    <property type="protein sequence ID" value="GAA3973702.1"/>
    <property type="molecule type" value="Genomic_DNA"/>
</dbReference>
<accession>A0ABP7PYZ1</accession>
<dbReference type="InterPro" id="IPR028964">
    <property type="entry name" value="Imm8"/>
</dbReference>
<proteinExistence type="predicted"/>